<comment type="caution">
    <text evidence="1">The sequence shown here is derived from an EMBL/GenBank/DDBJ whole genome shotgun (WGS) entry which is preliminary data.</text>
</comment>
<accession>A0ABT7BPS2</accession>
<name>A0ABT7BPS2_9CYAN</name>
<keyword evidence="2" id="KW-1185">Reference proteome</keyword>
<proteinExistence type="predicted"/>
<gene>
    <name evidence="1" type="ORF">PJF56_17930</name>
</gene>
<evidence type="ECO:0000313" key="1">
    <source>
        <dbReference type="EMBL" id="MDJ1180742.1"/>
    </source>
</evidence>
<dbReference type="RefSeq" id="WP_283764043.1">
    <property type="nucleotide sequence ID" value="NZ_JAQPOK010000136.1"/>
</dbReference>
<protein>
    <submittedName>
        <fullName evidence="1">Uncharacterized protein</fullName>
    </submittedName>
</protein>
<organism evidence="1 2">
    <name type="scientific">Roseofilum halophilum BLCC-M91</name>
    <dbReference type="NCBI Taxonomy" id="3022259"/>
    <lineage>
        <taxon>Bacteria</taxon>
        <taxon>Bacillati</taxon>
        <taxon>Cyanobacteriota</taxon>
        <taxon>Cyanophyceae</taxon>
        <taxon>Desertifilales</taxon>
        <taxon>Desertifilaceae</taxon>
        <taxon>Roseofilum</taxon>
        <taxon>Roseofilum halophilum</taxon>
    </lineage>
</organism>
<dbReference type="EMBL" id="JAQPOK010000136">
    <property type="protein sequence ID" value="MDJ1180742.1"/>
    <property type="molecule type" value="Genomic_DNA"/>
</dbReference>
<evidence type="ECO:0000313" key="2">
    <source>
        <dbReference type="Proteomes" id="UP001231370"/>
    </source>
</evidence>
<dbReference type="Proteomes" id="UP001231370">
    <property type="component" value="Unassembled WGS sequence"/>
</dbReference>
<sequence length="42" mass="4313">MGSGHGGRSPMADPLICIVREVSPDGDRPVVGAIAPIDSRIL</sequence>
<reference evidence="1 2" key="1">
    <citation type="submission" date="2023-01" db="EMBL/GenBank/DDBJ databases">
        <title>Novel diversity within Roseofilum (Cyanobacteria; Desertifilaceae) from marine benthic mats with descriptions of four novel species.</title>
        <authorList>
            <person name="Wang Y."/>
            <person name="Berthold D.E."/>
            <person name="Hu J."/>
            <person name="Lefler F.W."/>
            <person name="Laughinghouse H.D. IV."/>
        </authorList>
    </citation>
    <scope>NUCLEOTIDE SEQUENCE [LARGE SCALE GENOMIC DNA]</scope>
    <source>
        <strain evidence="1 2">BLCC-M91</strain>
    </source>
</reference>